<organism evidence="2 3">
    <name type="scientific">Alicyclobacillus mali</name>
    <name type="common">ex Roth et al. 2021</name>
    <dbReference type="NCBI Taxonomy" id="1123961"/>
    <lineage>
        <taxon>Bacteria</taxon>
        <taxon>Bacillati</taxon>
        <taxon>Bacillota</taxon>
        <taxon>Bacilli</taxon>
        <taxon>Bacillales</taxon>
        <taxon>Alicyclobacillaceae</taxon>
        <taxon>Alicyclobacillus</taxon>
    </lineage>
</organism>
<reference evidence="2 3" key="1">
    <citation type="submission" date="2020-11" db="EMBL/GenBank/DDBJ databases">
        <title>Genomic insight of Alicyclobacillus mali FL 18 reveals a new arsenic-resistant strain, with potential in environmental biotechnology.</title>
        <authorList>
            <person name="Fiorentino G."/>
            <person name="Gallo G."/>
            <person name="Aulitto M."/>
        </authorList>
    </citation>
    <scope>NUCLEOTIDE SEQUENCE [LARGE SCALE GENOMIC DNA]</scope>
    <source>
        <strain evidence="2 3">FL 18</strain>
    </source>
</reference>
<gene>
    <name evidence="2" type="ORF">IW967_13725</name>
</gene>
<sequence>MEGTSHEWRPYENSRSPFDPCPARVKWYDVPPEVTHPVQKSARRQFAPQEALRKGTLWPEYDSPYPPA</sequence>
<accession>A0ABS0F6I3</accession>
<dbReference type="Pfam" id="PF11007">
    <property type="entry name" value="CotJA"/>
    <property type="match status" value="1"/>
</dbReference>
<feature type="region of interest" description="Disordered" evidence="1">
    <location>
        <begin position="1"/>
        <end position="22"/>
    </location>
</feature>
<dbReference type="EMBL" id="JADPKZ010000048">
    <property type="protein sequence ID" value="MBF8378911.1"/>
    <property type="molecule type" value="Genomic_DNA"/>
</dbReference>
<feature type="compositionally biased region" description="Basic and acidic residues" evidence="1">
    <location>
        <begin position="1"/>
        <end position="12"/>
    </location>
</feature>
<evidence type="ECO:0000256" key="1">
    <source>
        <dbReference type="SAM" id="MobiDB-lite"/>
    </source>
</evidence>
<dbReference type="Proteomes" id="UP000642910">
    <property type="component" value="Unassembled WGS sequence"/>
</dbReference>
<feature type="region of interest" description="Disordered" evidence="1">
    <location>
        <begin position="37"/>
        <end position="68"/>
    </location>
</feature>
<dbReference type="InterPro" id="IPR020256">
    <property type="entry name" value="Spore_coat_CotJA"/>
</dbReference>
<dbReference type="RefSeq" id="WP_082743840.1">
    <property type="nucleotide sequence ID" value="NZ_JADPKZ010000048.1"/>
</dbReference>
<evidence type="ECO:0000313" key="3">
    <source>
        <dbReference type="Proteomes" id="UP000642910"/>
    </source>
</evidence>
<proteinExistence type="predicted"/>
<comment type="caution">
    <text evidence="2">The sequence shown here is derived from an EMBL/GenBank/DDBJ whole genome shotgun (WGS) entry which is preliminary data.</text>
</comment>
<keyword evidence="3" id="KW-1185">Reference proteome</keyword>
<evidence type="ECO:0000313" key="2">
    <source>
        <dbReference type="EMBL" id="MBF8378911.1"/>
    </source>
</evidence>
<name>A0ABS0F6I3_9BACL</name>
<protein>
    <submittedName>
        <fullName evidence="2">Spore coat associated protein CotJA</fullName>
    </submittedName>
</protein>